<dbReference type="Gene3D" id="3.30.420.40">
    <property type="match status" value="2"/>
</dbReference>
<dbReference type="GO" id="GO:0005524">
    <property type="term" value="F:ATP binding"/>
    <property type="evidence" value="ECO:0007669"/>
    <property type="project" value="UniProtKB-KW"/>
</dbReference>
<name>A0A7W7R8T0_KITKI</name>
<dbReference type="Proteomes" id="UP000540506">
    <property type="component" value="Unassembled WGS sequence"/>
</dbReference>
<dbReference type="PANTHER" id="PTHR42749">
    <property type="entry name" value="CELL SHAPE-DETERMINING PROTEIN MREB"/>
    <property type="match status" value="1"/>
</dbReference>
<dbReference type="SUPFAM" id="SSF53067">
    <property type="entry name" value="Actin-like ATPase domain"/>
    <property type="match status" value="2"/>
</dbReference>
<dbReference type="Pfam" id="PF00012">
    <property type="entry name" value="HSP70"/>
    <property type="match status" value="1"/>
</dbReference>
<sequence>MYGLDIGDSYARIAWLDADGRPVAADPPPDLPAVPATVLGTPGTELRVGRAPGAVSARSRLLARSAGSMATAEALVGCVLAELTRRSLAAGRPAPHEVVLGRPAAGDGEPELRRAAQAAGLRVEKVLPEPVAAALHYEAIRDGVRNSVLVYDQGATGLQLSLLAVDGHERTVSVLETVRHPLGGDHWDQALATELRRRLGASDTDTDPDGSLRHTAERLRLGLDTADSAQHQVRWAGAERTVVLDRETFESLVRPLREQSVAAVGALLRRARERGWEVPESLLLAGGLSATPGTAELFEPLGLYVRSRAPQAAVASGLALASTFGMLWVESVPRASTPGTPLPVAAGPLPKPLPDPDPLPTEPLSAGPLPTVSDPDPLSAPAGPVAPGTPGPEPEPVPVPGPVLEKVPTVSTQGTQPLAHPATAPDTDLLSPPPVEEQPTEEQPTERQPTVEYPTPQPHAPEHAPESTPEHAPEHAVPVEQLDVLRRDDHLLVRWAWPEGSREAQVSWRLEDPAPAGVARSGELRCSRRSYQHDGGLTLPVGRGAITLTVWALAPDPADPLAPPAVLQLPAQLPLVHYDVLVRRGLRGWAIRPGRRTWSARLVFTAEAGCLLPPLQVVHGLGRTRPTRAGEGTVLRELPEQRLEARVPLTLKLPVPATRGTSWLVCLSATPEDPSVDLRPIALHRLKLTSSPP</sequence>
<evidence type="ECO:0008006" key="7">
    <source>
        <dbReference type="Google" id="ProtNLM"/>
    </source>
</evidence>
<accession>A0A7W7R8T0</accession>
<comment type="caution">
    <text evidence="5">The sequence shown here is derived from an EMBL/GenBank/DDBJ whole genome shotgun (WGS) entry which is preliminary data.</text>
</comment>
<dbReference type="GO" id="GO:0140662">
    <property type="term" value="F:ATP-dependent protein folding chaperone"/>
    <property type="evidence" value="ECO:0007669"/>
    <property type="project" value="InterPro"/>
</dbReference>
<feature type="region of interest" description="Disordered" evidence="4">
    <location>
        <begin position="335"/>
        <end position="474"/>
    </location>
</feature>
<evidence type="ECO:0000313" key="6">
    <source>
        <dbReference type="Proteomes" id="UP000540506"/>
    </source>
</evidence>
<evidence type="ECO:0000256" key="2">
    <source>
        <dbReference type="ARBA" id="ARBA00022840"/>
    </source>
</evidence>
<protein>
    <recommendedName>
        <fullName evidence="7">Hsp70 protein</fullName>
    </recommendedName>
</protein>
<organism evidence="5 6">
    <name type="scientific">Kitasatospora kifunensis</name>
    <name type="common">Streptomyces kifunensis</name>
    <dbReference type="NCBI Taxonomy" id="58351"/>
    <lineage>
        <taxon>Bacteria</taxon>
        <taxon>Bacillati</taxon>
        <taxon>Actinomycetota</taxon>
        <taxon>Actinomycetes</taxon>
        <taxon>Kitasatosporales</taxon>
        <taxon>Streptomycetaceae</taxon>
        <taxon>Kitasatospora</taxon>
    </lineage>
</organism>
<dbReference type="Gene3D" id="3.90.640.10">
    <property type="entry name" value="Actin, Chain A, domain 4"/>
    <property type="match status" value="1"/>
</dbReference>
<feature type="compositionally biased region" description="Basic and acidic residues" evidence="4">
    <location>
        <begin position="460"/>
        <end position="474"/>
    </location>
</feature>
<dbReference type="PANTHER" id="PTHR42749:SF1">
    <property type="entry name" value="CELL SHAPE-DETERMINING PROTEIN MREB"/>
    <property type="match status" value="1"/>
</dbReference>
<gene>
    <name evidence="5" type="ORF">FHR34_006652</name>
</gene>
<dbReference type="InterPro" id="IPR013126">
    <property type="entry name" value="Hsp_70_fam"/>
</dbReference>
<keyword evidence="6" id="KW-1185">Reference proteome</keyword>
<feature type="compositionally biased region" description="Pro residues" evidence="4">
    <location>
        <begin position="387"/>
        <end position="401"/>
    </location>
</feature>
<dbReference type="InterPro" id="IPR043129">
    <property type="entry name" value="ATPase_NBD"/>
</dbReference>
<keyword evidence="2" id="KW-0067">ATP-binding</keyword>
<proteinExistence type="predicted"/>
<dbReference type="EMBL" id="JACHJV010000002">
    <property type="protein sequence ID" value="MBB4927557.1"/>
    <property type="molecule type" value="Genomic_DNA"/>
</dbReference>
<keyword evidence="3" id="KW-0143">Chaperone</keyword>
<feature type="compositionally biased region" description="Pro residues" evidence="4">
    <location>
        <begin position="349"/>
        <end position="361"/>
    </location>
</feature>
<dbReference type="RefSeq" id="WP_184943987.1">
    <property type="nucleotide sequence ID" value="NZ_JACHJV010000002.1"/>
</dbReference>
<evidence type="ECO:0000256" key="4">
    <source>
        <dbReference type="SAM" id="MobiDB-lite"/>
    </source>
</evidence>
<reference evidence="5 6" key="1">
    <citation type="submission" date="2020-08" db="EMBL/GenBank/DDBJ databases">
        <title>Sequencing the genomes of 1000 actinobacteria strains.</title>
        <authorList>
            <person name="Klenk H.-P."/>
        </authorList>
    </citation>
    <scope>NUCLEOTIDE SEQUENCE [LARGE SCALE GENOMIC DNA]</scope>
    <source>
        <strain evidence="5 6">DSM 41654</strain>
    </source>
</reference>
<evidence type="ECO:0000313" key="5">
    <source>
        <dbReference type="EMBL" id="MBB4927557.1"/>
    </source>
</evidence>
<keyword evidence="1" id="KW-0547">Nucleotide-binding</keyword>
<evidence type="ECO:0000256" key="1">
    <source>
        <dbReference type="ARBA" id="ARBA00022741"/>
    </source>
</evidence>
<dbReference type="CDD" id="cd10170">
    <property type="entry name" value="ASKHA_NBD_HSP70"/>
    <property type="match status" value="1"/>
</dbReference>
<dbReference type="AlphaFoldDB" id="A0A7W7R8T0"/>
<evidence type="ECO:0000256" key="3">
    <source>
        <dbReference type="ARBA" id="ARBA00023186"/>
    </source>
</evidence>